<evidence type="ECO:0000313" key="6">
    <source>
        <dbReference type="EMBL" id="KJQ74717.1"/>
    </source>
</evidence>
<dbReference type="GO" id="GO:0008168">
    <property type="term" value="F:methyltransferase activity"/>
    <property type="evidence" value="ECO:0007669"/>
    <property type="project" value="UniProtKB-KW"/>
</dbReference>
<dbReference type="Pfam" id="PF17785">
    <property type="entry name" value="PUA_3"/>
    <property type="match status" value="1"/>
</dbReference>
<organism evidence="6 7">
    <name type="scientific">Streptococcus mitis</name>
    <dbReference type="NCBI Taxonomy" id="28037"/>
    <lineage>
        <taxon>Bacteria</taxon>
        <taxon>Bacillati</taxon>
        <taxon>Bacillota</taxon>
        <taxon>Bacilli</taxon>
        <taxon>Lactobacillales</taxon>
        <taxon>Streptococcaceae</taxon>
        <taxon>Streptococcus</taxon>
        <taxon>Streptococcus mitis group</taxon>
    </lineage>
</organism>
<comment type="caution">
    <text evidence="6">The sequence shown here is derived from an EMBL/GenBank/DDBJ whole genome shotgun (WGS) entry which is preliminary data.</text>
</comment>
<name>A0A0F2DUP1_STRMT</name>
<proteinExistence type="predicted"/>
<dbReference type="PATRIC" id="fig|28037.215.peg.978"/>
<keyword evidence="2 6" id="KW-0808">Transferase</keyword>
<dbReference type="EMBL" id="JYGS01000004">
    <property type="protein sequence ID" value="KJQ74717.1"/>
    <property type="molecule type" value="Genomic_DNA"/>
</dbReference>
<keyword evidence="1 6" id="KW-0489">Methyltransferase</keyword>
<feature type="domain" description="S-adenosylmethionine-dependent methyltransferase" evidence="4">
    <location>
        <begin position="181"/>
        <end position="356"/>
    </location>
</feature>
<dbReference type="Pfam" id="PF10672">
    <property type="entry name" value="Methyltrans_SAM"/>
    <property type="match status" value="1"/>
</dbReference>
<dbReference type="InterPro" id="IPR029063">
    <property type="entry name" value="SAM-dependent_MTases_sf"/>
</dbReference>
<dbReference type="SUPFAM" id="SSF53335">
    <property type="entry name" value="S-adenosyl-L-methionine-dependent methyltransferases"/>
    <property type="match status" value="1"/>
</dbReference>
<gene>
    <name evidence="6" type="primary">rlmI</name>
    <name evidence="6" type="ORF">TZ93_00997</name>
</gene>
<dbReference type="AlphaFoldDB" id="A0A0F2DUP1"/>
<dbReference type="InterPro" id="IPR036974">
    <property type="entry name" value="PUA_sf"/>
</dbReference>
<accession>A0A0F2DUP1</accession>
<evidence type="ECO:0000313" key="7">
    <source>
        <dbReference type="Proteomes" id="UP000033590"/>
    </source>
</evidence>
<protein>
    <submittedName>
        <fullName evidence="6">Ribosomal RNA large subunit methyltransferase I</fullName>
        <ecNumber evidence="6">2.1.1.191</ecNumber>
    </submittedName>
</protein>
<evidence type="ECO:0000256" key="3">
    <source>
        <dbReference type="ARBA" id="ARBA00022691"/>
    </source>
</evidence>
<dbReference type="Proteomes" id="UP000033590">
    <property type="component" value="Unassembled WGS sequence"/>
</dbReference>
<dbReference type="GO" id="GO:0003723">
    <property type="term" value="F:RNA binding"/>
    <property type="evidence" value="ECO:0007669"/>
    <property type="project" value="InterPro"/>
</dbReference>
<dbReference type="CDD" id="cd02440">
    <property type="entry name" value="AdoMet_MTases"/>
    <property type="match status" value="1"/>
</dbReference>
<evidence type="ECO:0000256" key="2">
    <source>
        <dbReference type="ARBA" id="ARBA00022679"/>
    </source>
</evidence>
<dbReference type="SUPFAM" id="SSF88697">
    <property type="entry name" value="PUA domain-like"/>
    <property type="match status" value="1"/>
</dbReference>
<dbReference type="GO" id="GO:0032259">
    <property type="term" value="P:methylation"/>
    <property type="evidence" value="ECO:0007669"/>
    <property type="project" value="UniProtKB-KW"/>
</dbReference>
<dbReference type="PANTHER" id="PTHR43042:SF3">
    <property type="entry name" value="RIBOSOMAL RNA LARGE SUBUNIT METHYLTRANSFERASE YWBD-RELATED"/>
    <property type="match status" value="1"/>
</dbReference>
<evidence type="ECO:0000259" key="5">
    <source>
        <dbReference type="Pfam" id="PF17785"/>
    </source>
</evidence>
<sequence length="399" mass="45223">MRIVTKFAIIGTMNRIRVNKRVEKKLSKGFVLLEASDLENINLKDQEVEVHSQDGNFLGSAYLSQQNKGLGWFVSKDKVTFNQAFFETLFRQAKEKRSAYYQDELTTAFRLFNQEGDGFGGLIVDLYGDYAVFSWYNSYVYQIRQTISEAFRQVFPEVLGAYEKIRFKGLDYESAHVYGQEAPDFFTVLENGVLYQVFMNDGLMTGIFLDQHEVRGSLVDGLAMGKSLLNMFSYTAAFSVAAAMGGASQTTSVDLAKRSRELSQAHFQVNGLSTDNHRFIVMDVFEYFKYAKRKGLTYDVIVLDPPSFARNKKQTFSVAKDYHKLISQSLEILNPGGIIIASTNAANVSRQKFTEQIDKGFAGRSYQILNKYGLPADFAYNKKDESSNYLKVISMKVSK</sequence>
<feature type="domain" description="RlmI-like PUA" evidence="5">
    <location>
        <begin position="16"/>
        <end position="75"/>
    </location>
</feature>
<dbReference type="Gene3D" id="2.30.130.10">
    <property type="entry name" value="PUA domain"/>
    <property type="match status" value="1"/>
</dbReference>
<dbReference type="EC" id="2.1.1.191" evidence="6"/>
<evidence type="ECO:0000256" key="1">
    <source>
        <dbReference type="ARBA" id="ARBA00022603"/>
    </source>
</evidence>
<dbReference type="InterPro" id="IPR019614">
    <property type="entry name" value="SAM-dep_methyl-trfase"/>
</dbReference>
<reference evidence="6 7" key="1">
    <citation type="submission" date="2015-02" db="EMBL/GenBank/DDBJ databases">
        <title>Evolution of amylase-binding proteins of oral streptococcal species.</title>
        <authorList>
            <person name="Haase E.M."/>
        </authorList>
    </citation>
    <scope>NUCLEOTIDE SEQUENCE [LARGE SCALE GENOMIC DNA]</scope>
    <source>
        <strain evidence="6 7">SK145</strain>
    </source>
</reference>
<dbReference type="PANTHER" id="PTHR43042">
    <property type="entry name" value="SAM-DEPENDENT METHYLTRANSFERASE"/>
    <property type="match status" value="1"/>
</dbReference>
<dbReference type="Gene3D" id="3.40.50.150">
    <property type="entry name" value="Vaccinia Virus protein VP39"/>
    <property type="match status" value="1"/>
</dbReference>
<keyword evidence="3" id="KW-0949">S-adenosyl-L-methionine</keyword>
<dbReference type="CDD" id="cd11572">
    <property type="entry name" value="RlmI_M_like"/>
    <property type="match status" value="1"/>
</dbReference>
<dbReference type="Gene3D" id="3.30.750.80">
    <property type="entry name" value="RNA methyltransferase domain (HRMD) like"/>
    <property type="match status" value="1"/>
</dbReference>
<evidence type="ECO:0000259" key="4">
    <source>
        <dbReference type="Pfam" id="PF10672"/>
    </source>
</evidence>
<dbReference type="InterPro" id="IPR015947">
    <property type="entry name" value="PUA-like_sf"/>
</dbReference>
<dbReference type="InterPro" id="IPR041532">
    <property type="entry name" value="RlmI-like_PUA"/>
</dbReference>